<organism evidence="2 3">
    <name type="scientific">Mucilaginibacter terrenus</name>
    <dbReference type="NCBI Taxonomy" id="2482727"/>
    <lineage>
        <taxon>Bacteria</taxon>
        <taxon>Pseudomonadati</taxon>
        <taxon>Bacteroidota</taxon>
        <taxon>Sphingobacteriia</taxon>
        <taxon>Sphingobacteriales</taxon>
        <taxon>Sphingobacteriaceae</taxon>
        <taxon>Mucilaginibacter</taxon>
    </lineage>
</organism>
<comment type="caution">
    <text evidence="2">The sequence shown here is derived from an EMBL/GenBank/DDBJ whole genome shotgun (WGS) entry which is preliminary data.</text>
</comment>
<dbReference type="RefSeq" id="WP_117384080.1">
    <property type="nucleotide sequence ID" value="NZ_QWDE01000003.1"/>
</dbReference>
<name>A0A3E2NM21_9SPHI</name>
<sequence>MKRPALLVFGTLLIIVVSIYFIIPQYITATSVVSVDATDVNVARFLVDQHQWPKWWPGKVVAGDSVYEFNGNRITITNAAAGYVDCDVNTGNDVLKCKVSYQASGEGATNITWKAAKQSSLNPITRISEYFRIKKENTELEKILKSFKKFIQTDVNVYGLKIKLSKVKDGTMLATSTSTTTYPDMAVIYNLIDGLHKQISAAGANESNKPMLNINQVDEKEYHTMVAVPINKEVQPDQKSVINKMVVGGNLLETETKGGRGAINNAFTQLKRYQKDHGLISPAMPYEVMMNNRLMEKDTAKWVTKVYWPIF</sequence>
<gene>
    <name evidence="2" type="ORF">DYU05_15605</name>
</gene>
<evidence type="ECO:0000313" key="2">
    <source>
        <dbReference type="EMBL" id="RFZ82054.1"/>
    </source>
</evidence>
<evidence type="ECO:0000313" key="3">
    <source>
        <dbReference type="Proteomes" id="UP000260823"/>
    </source>
</evidence>
<accession>A0A3E2NM21</accession>
<evidence type="ECO:0000256" key="1">
    <source>
        <dbReference type="SAM" id="Phobius"/>
    </source>
</evidence>
<dbReference type="OrthoDB" id="9807923at2"/>
<keyword evidence="1" id="KW-0812">Transmembrane</keyword>
<dbReference type="AlphaFoldDB" id="A0A3E2NM21"/>
<keyword evidence="3" id="KW-1185">Reference proteome</keyword>
<keyword evidence="1" id="KW-0472">Membrane</keyword>
<dbReference type="EMBL" id="QWDE01000003">
    <property type="protein sequence ID" value="RFZ82054.1"/>
    <property type="molecule type" value="Genomic_DNA"/>
</dbReference>
<feature type="transmembrane region" description="Helical" evidence="1">
    <location>
        <begin position="5"/>
        <end position="23"/>
    </location>
</feature>
<protein>
    <submittedName>
        <fullName evidence="2">Uncharacterized protein</fullName>
    </submittedName>
</protein>
<dbReference type="Gene3D" id="3.20.80.10">
    <property type="entry name" value="Regulatory factor, effector binding domain"/>
    <property type="match status" value="1"/>
</dbReference>
<keyword evidence="1" id="KW-1133">Transmembrane helix</keyword>
<dbReference type="InterPro" id="IPR011256">
    <property type="entry name" value="Reg_factor_effector_dom_sf"/>
</dbReference>
<reference evidence="2 3" key="1">
    <citation type="submission" date="2018-08" db="EMBL/GenBank/DDBJ databases">
        <title>Mucilaginibacter terrae sp. nov., isolated from manganese diggings.</title>
        <authorList>
            <person name="Huang Y."/>
            <person name="Zhou Z."/>
        </authorList>
    </citation>
    <scope>NUCLEOTIDE SEQUENCE [LARGE SCALE GENOMIC DNA]</scope>
    <source>
        <strain evidence="2 3">ZH6</strain>
    </source>
</reference>
<proteinExistence type="predicted"/>
<dbReference type="Proteomes" id="UP000260823">
    <property type="component" value="Unassembled WGS sequence"/>
</dbReference>